<feature type="domain" description="DUF6606" evidence="11">
    <location>
        <begin position="5"/>
        <end position="277"/>
    </location>
</feature>
<dbReference type="Pfam" id="PF12340">
    <property type="entry name" value="DUF3638"/>
    <property type="match status" value="1"/>
</dbReference>
<sequence length="3129" mass="366799">MNTSILYHLFLPHYLPSCTEDDFLLELDHQHEYTLLECMKKYLDTLQPNNGANKLPMLEMLTDCVKRWSILQNPRKFTKSNLQSSIEKLPPGNFLPLYFYAQNAAILIEIEDNNIDQPLVSSWQVLLPFEQMTSSFVPHFSCFPVTKYRLRNRSQLSSEVHYELLEDFMHNTIEYFKSSKGSQQFDNVRDVPKSHYICQWWIQQFEGVEVENNYNMGTKFKKKHRDHIRHSDTRLPFRRSGLWMTIKVVFQIILSKHLGDVGIVVYKLLITHFLTYIIFNTYLTISIDLLVHCIRKIVRRLNKIEHLLSSINTNGLDTWLNYTKQEIHKKINQILPKLHWQNNVQADEKKKHLKLETNFELHDSNIYQHLCQKLKVYLNYQTVNKTSQYFPDIYTNDYCIHVNQDDYIPSMREFLEKFSHTTGIALTRIEIWVESCLKQWINRPTTISQYERNRFEALLVLFEEYQNAALGYYWSEKGPRDPMGYTRFILTSLTIIRSMHQKLCDDPRFTRLKQHSINIPNLMNLFEFLVLPNRGDMIRARDLWKYFSEFHDNTYPDLLSNISHVDAFGVYYASQSSVMNENIQKIRDQAELDKQQKTQEVKKAKQNYECLMDEARYRDCRCYEIRYGYCKRCTLQQEANRITVEVYECPLPCEREESFAVIFELQMPIEIRSYRDILWQFVNRPNPVPESSMHEWLRAPHHDKILGLFNTDPDNCKVKLVSSTYTRYFHKSVVKSIGEFFCENSLNVQISPTKNIKFDDECSILTPQLDHPDYKQLQFSMETTQFMQNRAVAELSKCPERMKPTQFVEFGSFRSGHRLQWWNLLVVLEMDSLPIAEESVAILIMHSILQYGPVAVGRNIIDNSWCPEAHEQLLDDHFIDELISRLERRLDDCELNWQNELVLVIITMITMRMLTICNSSKQNKIVDLAIKCRRIGENWIDLISKSIQTVSCSAFNEIEKLRRKIVIVGISCILTFSIHSDRIDCLLSSNEHMLSLLKAATTIHDNIILNKNASNMSIFVRNIMRYSERILVMVQPTVAEFLQKTSYESLNDFAAIYWAVIRTKGAMKSKWKKRTLDSYDGWYDCQYGSRHISIDCIRGTFLVDNMAIGFLPEKITTDPLFVRVFDNYIFEVQSGESPQTYITKYAYHDDGKVHYEFYFNDINKSLIITERHIEANEIFQLIPHDCFLDELPDTFVSKHSHWMDMKNEKMEFRPIRFQETDFLNNKPYILSINTGYITTTVDNDKQTLVNQSTTLFQNLFSRYFTRLDDQPYIYMMGNDLYEADIIIHIHASRLGIAFEYNATTNIIKSREYSDMCIDEDQWLGTLTSLTSGLLLSPLPVNRQKLDHYPYKKLIVPFGKVHARENPDNGHQISTIYRSSSLSFSHQYFVFILNDRLKILQSTDSPTGWLYLALLHAVTSHPLPDHYTGMTGMERAFQLLNSAGCWLDQPFDSTSLDILGQIASVSPRVNYYPASRPYMEHIDWNSSGIPYSMQNFGYYLIAKKLIDTSQKLNFMYPSVKTGDIPELFNGEIYNEALLKKLYWDYRDSYNPSARLSIEMEDDILRITSTTAYYQTVHNCSLDTNYNFVCLVNDLYKDGDVDLRDCSKHHWLPLSQWLPDANKLKDTWIGLLKMAVSTKTEATKNNTDDIKRFETLLDFLHYIAKNCQIKPFYLQMLKTSLQMSTASLINLAFPPFISYQKIEEFMFLRERINLRNNLTLSKMNQILAEVEACWWGNREYTTSDELISYYEVDQINTLLKLWRSNKTLRSFLEAVQNQICSVQIEQFTTKVSLYPQQFEREQTKDHYQIRMKPTDKSIDTILLTKAEQKFHHFNLGYFNKPTKPSQITQRKNTFPQEIFPGVTNEDNSLREITDYFKNQLLESWNKFLSDNQNEKEDPTTEEIMTLLDSFRQESRTLWNELFNSIILSNEQLFEAGLLLRITPTTLIPLLQEKYSYLKNSLCLVLTKDQCTLLGGIIVNWTLEQQMERTLHFAIHGKWEDFKKEISHTPHSNWKPSKYISWLILELEMNITIREIQIRVAYHMIEPNMRANNSTVRNIVMQMNMGEGKTSVILPMLAVHLSSSNSSLSRIIVLKSLFPTNYQSLRYKLGGLINRRIFPFACRRDMNFKDQQVNQIFERFTHGLRNCDVILTSPEDILSFDLLTIDKCRRNEFAAGRSMLSIQRWSRKHVRDILDESDEILHVKYQLIYTVDGQQQVDGGAERWKTIEAILELVKKHAGDISQCFSEHIYYKSSERKGAFPQFRLQSQEPFPMFCEKIANDWIDSRNYCYKDKPTILSFILETNSSIENLAGKFPALDIQLFLIIRGLLSSEVLLVAFKKRYRVNYGVNPNLSCNRFMAVPFRAKDVVADRTEFGHPDIALVLTHLSYYYSGLSDVQLSECFKRLNEQETDPASIYDQWLLYEGENNVPQNIKQWNGVNLQDYHQLTVFLFPTFRHNMMVINYFLNHFVFPREAKQFPFKLVASAWDLSSSSRSKIITGFSGTNDTQLLLPVDIRQYDLPELQKTDAIVVNNLLQSENENYQPILINATSENILKQIVSYKDTINVILDVGALFIDGTNREIALEWLKQSDKNKIDYVVYFDTDSIVVCDRQRHDYPFVTSPASERLNRCVFYLDEIHTRGTDFKFPRGFKAALTLGNGLTKDRFVQACMRMRKLGNGHSLTFWSPHEVHQQIQILKKKSFITNKAEGDNCSVNLIDILRWVYENTQQSTWDGLHHWSSQSLNFQRKISAFQRIDWNDHQQKFTNIIMEDLSKECCESEIIELISMYGASKNLQTLFDIHHNRYEHDHHHHHLSKEIKDAVLKRLTDYGGTKQRLSQLLDEEQQRELEQELEEERQLERPPPVEPCEPILHEEIMRLCDIRSNTMNLSKHSNVFCRLPYAFTDTTFFNDCQANSWQDTVWVSTEFQRVIATKGESLNPFLRPPRWMMIYRNQHLIFVSAFEANCLIGRLNALYHKGEFKTVSMTTLRLLLPRVKRIQSIFVNTPTLTVPPLIGLPANATTFFIPLDVLAQLFIFNGNLYFENVDEQTAYCQCLSLCPKLRTKDEEEAFQNGWIAVDGFVSSAEYCQLLKMNKVRFRCNLLKFVKEILENRNNSHAPVTSHVGSIIFNSFKLI</sequence>
<evidence type="ECO:0000313" key="14">
    <source>
        <dbReference type="Proteomes" id="UP000663825"/>
    </source>
</evidence>
<dbReference type="EMBL" id="CAJOBP010002372">
    <property type="protein sequence ID" value="CAF4351197.1"/>
    <property type="molecule type" value="Genomic_DNA"/>
</dbReference>
<dbReference type="OrthoDB" id="9991011at2759"/>
<dbReference type="InterPro" id="IPR022099">
    <property type="entry name" value="DUF3638"/>
</dbReference>
<dbReference type="PANTHER" id="PTHR13367">
    <property type="entry name" value="UBIQUITIN THIOESTERASE"/>
    <property type="match status" value="1"/>
</dbReference>
<gene>
    <name evidence="12" type="ORF">TIS948_LOCUS396</name>
    <name evidence="13" type="ORF">UJA718_LOCUS15806</name>
</gene>
<name>A0A817K0W9_9BILA</name>
<protein>
    <recommendedName>
        <fullName evidence="2">ubiquitinyl hydrolase 1</fullName>
        <ecNumber evidence="2">3.4.19.12</ecNumber>
    </recommendedName>
</protein>
<evidence type="ECO:0000313" key="13">
    <source>
        <dbReference type="EMBL" id="CAF4351197.1"/>
    </source>
</evidence>
<comment type="catalytic activity">
    <reaction evidence="1">
        <text>Thiol-dependent hydrolysis of ester, thioester, amide, peptide and isopeptide bonds formed by the C-terminal Gly of ubiquitin (a 76-residue protein attached to proteins as an intracellular targeting signal).</text>
        <dbReference type="EC" id="3.4.19.12"/>
    </reaction>
</comment>
<proteinExistence type="predicted"/>
<keyword evidence="4" id="KW-0833">Ubl conjugation pathway</keyword>
<evidence type="ECO:0000259" key="9">
    <source>
        <dbReference type="Pfam" id="PF12340"/>
    </source>
</evidence>
<dbReference type="EC" id="3.4.19.12" evidence="2"/>
<dbReference type="Proteomes" id="UP000663825">
    <property type="component" value="Unassembled WGS sequence"/>
</dbReference>
<dbReference type="EMBL" id="CAJNXB010000010">
    <property type="protein sequence ID" value="CAF2980035.1"/>
    <property type="molecule type" value="Genomic_DNA"/>
</dbReference>
<keyword evidence="5" id="KW-0378">Hydrolase</keyword>
<dbReference type="GO" id="GO:0004843">
    <property type="term" value="F:cysteine-type deubiquitinase activity"/>
    <property type="evidence" value="ECO:0007669"/>
    <property type="project" value="UniProtKB-EC"/>
</dbReference>
<keyword evidence="6" id="KW-0788">Thiol protease</keyword>
<evidence type="ECO:0000256" key="5">
    <source>
        <dbReference type="ARBA" id="ARBA00022801"/>
    </source>
</evidence>
<feature type="coiled-coil region" evidence="7">
    <location>
        <begin position="580"/>
        <end position="614"/>
    </location>
</feature>
<feature type="domain" description="DUF3638" evidence="9">
    <location>
        <begin position="2008"/>
        <end position="2237"/>
    </location>
</feature>
<dbReference type="GO" id="GO:0006508">
    <property type="term" value="P:proteolysis"/>
    <property type="evidence" value="ECO:0007669"/>
    <property type="project" value="UniProtKB-KW"/>
</dbReference>
<evidence type="ECO:0000256" key="2">
    <source>
        <dbReference type="ARBA" id="ARBA00012759"/>
    </source>
</evidence>
<evidence type="ECO:0000256" key="3">
    <source>
        <dbReference type="ARBA" id="ARBA00022670"/>
    </source>
</evidence>
<reference evidence="12" key="1">
    <citation type="submission" date="2021-02" db="EMBL/GenBank/DDBJ databases">
        <authorList>
            <person name="Nowell W R."/>
        </authorList>
    </citation>
    <scope>NUCLEOTIDE SEQUENCE</scope>
</reference>
<comment type="caution">
    <text evidence="12">The sequence shown here is derived from an EMBL/GenBank/DDBJ whole genome shotgun (WGS) entry which is preliminary data.</text>
</comment>
<evidence type="ECO:0000256" key="8">
    <source>
        <dbReference type="SAM" id="MobiDB-lite"/>
    </source>
</evidence>
<dbReference type="PANTHER" id="PTHR13367:SF33">
    <property type="entry name" value="P-LOOP CONTAINING NUCLEOSIDE TRIPHOSPHATE HYDROLASE PROTEIN"/>
    <property type="match status" value="1"/>
</dbReference>
<evidence type="ECO:0000256" key="7">
    <source>
        <dbReference type="SAM" id="Coils"/>
    </source>
</evidence>
<keyword evidence="3" id="KW-0645">Protease</keyword>
<evidence type="ECO:0000259" key="11">
    <source>
        <dbReference type="Pfam" id="PF20255"/>
    </source>
</evidence>
<dbReference type="InterPro" id="IPR022105">
    <property type="entry name" value="DUF3645"/>
</dbReference>
<dbReference type="InterPro" id="IPR051346">
    <property type="entry name" value="OTU_Deubiquitinase"/>
</dbReference>
<keyword evidence="15" id="KW-1185">Reference proteome</keyword>
<dbReference type="Pfam" id="PF20255">
    <property type="entry name" value="DUF6606"/>
    <property type="match status" value="1"/>
</dbReference>
<evidence type="ECO:0000256" key="1">
    <source>
        <dbReference type="ARBA" id="ARBA00000707"/>
    </source>
</evidence>
<dbReference type="Proteomes" id="UP000663873">
    <property type="component" value="Unassembled WGS sequence"/>
</dbReference>
<evidence type="ECO:0000313" key="12">
    <source>
        <dbReference type="EMBL" id="CAF2980035.1"/>
    </source>
</evidence>
<organism evidence="12 14">
    <name type="scientific">Rotaria socialis</name>
    <dbReference type="NCBI Taxonomy" id="392032"/>
    <lineage>
        <taxon>Eukaryota</taxon>
        <taxon>Metazoa</taxon>
        <taxon>Spiralia</taxon>
        <taxon>Gnathifera</taxon>
        <taxon>Rotifera</taxon>
        <taxon>Eurotatoria</taxon>
        <taxon>Bdelloidea</taxon>
        <taxon>Philodinida</taxon>
        <taxon>Philodinidae</taxon>
        <taxon>Rotaria</taxon>
    </lineage>
</organism>
<accession>A0A817K0W9</accession>
<evidence type="ECO:0000259" key="10">
    <source>
        <dbReference type="Pfam" id="PF12359"/>
    </source>
</evidence>
<feature type="domain" description="DUF3645" evidence="10">
    <location>
        <begin position="2355"/>
        <end position="2381"/>
    </location>
</feature>
<dbReference type="Pfam" id="PF12359">
    <property type="entry name" value="DUF3645"/>
    <property type="match status" value="1"/>
</dbReference>
<evidence type="ECO:0000313" key="15">
    <source>
        <dbReference type="Proteomes" id="UP000663873"/>
    </source>
</evidence>
<keyword evidence="7" id="KW-0175">Coiled coil</keyword>
<evidence type="ECO:0000256" key="4">
    <source>
        <dbReference type="ARBA" id="ARBA00022786"/>
    </source>
</evidence>
<evidence type="ECO:0000256" key="6">
    <source>
        <dbReference type="ARBA" id="ARBA00022807"/>
    </source>
</evidence>
<dbReference type="InterPro" id="IPR046541">
    <property type="entry name" value="DUF6606"/>
</dbReference>
<feature type="region of interest" description="Disordered" evidence="8">
    <location>
        <begin position="2841"/>
        <end position="2861"/>
    </location>
</feature>
<feature type="compositionally biased region" description="Basic and acidic residues" evidence="8">
    <location>
        <begin position="2841"/>
        <end position="2855"/>
    </location>
</feature>